<dbReference type="Pfam" id="PF24883">
    <property type="entry name" value="NPHP3_N"/>
    <property type="match status" value="1"/>
</dbReference>
<dbReference type="PANTHER" id="PTHR10039:SF15">
    <property type="entry name" value="NACHT DOMAIN-CONTAINING PROTEIN"/>
    <property type="match status" value="1"/>
</dbReference>
<reference evidence="5 6" key="1">
    <citation type="submission" date="2024-09" db="EMBL/GenBank/DDBJ databases">
        <title>Itraconazole resistance in Madurella fahalii resulting from another homologue of gene encoding cytochrome P450 14-alpha sterol demethylase (CYP51).</title>
        <authorList>
            <person name="Yoshioka I."/>
            <person name="Fahal A.H."/>
            <person name="Kaneko S."/>
            <person name="Yaguchi T."/>
        </authorList>
    </citation>
    <scope>NUCLEOTIDE SEQUENCE [LARGE SCALE GENOMIC DNA]</scope>
    <source>
        <strain evidence="5 6">IFM 68171</strain>
    </source>
</reference>
<proteinExistence type="predicted"/>
<accession>A0ABQ0G565</accession>
<comment type="caution">
    <text evidence="5">The sequence shown here is derived from an EMBL/GenBank/DDBJ whole genome shotgun (WGS) entry which is preliminary data.</text>
</comment>
<feature type="domain" description="Nephrocystin 3-like N-terminal" evidence="4">
    <location>
        <begin position="187"/>
        <end position="314"/>
    </location>
</feature>
<name>A0ABQ0G565_9PEZI</name>
<dbReference type="InterPro" id="IPR056884">
    <property type="entry name" value="NPHP3-like_N"/>
</dbReference>
<sequence length="496" mass="55732">MDPVSAIGLVASVVQTISAVSELIQYANTLKHAPEEQAVLAREAASFASFLTAFRYDIQNFDLFRPEYAGLLSLASEGGPLIDVQLVTTRLLRKLRRKSRLAKIFRSLKWPLEKWEVEQMLSRIESLKSTISLALATDNMTTTWRDVTPAQGNDSWSMTRSGDGLRSRHKHCGVTDNQDPARLSSRKSLLIDTVRRQSGQQQKIGIAYIYFNYKEEQTQKAESMISSLLEQLARAQPDMRPGLLSTYNLYKKKGCRPSLSELTSLLQGEARQLSKAFFFVDALDECSSQDGNMERFIAAIRSLQPMAHMIVTSRLSPSSLNAGGLDANLVIEIKASDADIRRYLGDRMRNEERLSRLLWDDVSLRAAVADRITENTQGMFLLAQLQMDFVARKNNRRDIRRSLGHLPRQLSDVYEAALSRIANQNREDAELAEQLPSWIVCAQRPLTRVEVQHALAVEPADMLLDEEGIPDNEILIAACAGLVTVDRESSIVRLVH</sequence>
<dbReference type="Proteomes" id="UP001628179">
    <property type="component" value="Unassembled WGS sequence"/>
</dbReference>
<feature type="domain" description="GPI inositol-deacylase winged helix" evidence="3">
    <location>
        <begin position="430"/>
        <end position="496"/>
    </location>
</feature>
<evidence type="ECO:0000313" key="5">
    <source>
        <dbReference type="EMBL" id="GAB1312705.1"/>
    </source>
</evidence>
<keyword evidence="6" id="KW-1185">Reference proteome</keyword>
<dbReference type="PANTHER" id="PTHR10039">
    <property type="entry name" value="AMELOGENIN"/>
    <property type="match status" value="1"/>
</dbReference>
<keyword evidence="1" id="KW-0677">Repeat</keyword>
<evidence type="ECO:0000256" key="1">
    <source>
        <dbReference type="ARBA" id="ARBA00022737"/>
    </source>
</evidence>
<protein>
    <recommendedName>
        <fullName evidence="7">NACHT domain-containing protein</fullName>
    </recommendedName>
</protein>
<dbReference type="Pfam" id="PF22939">
    <property type="entry name" value="WHD_GPIID"/>
    <property type="match status" value="1"/>
</dbReference>
<dbReference type="RefSeq" id="XP_070914438.1">
    <property type="nucleotide sequence ID" value="XM_071058337.1"/>
</dbReference>
<evidence type="ECO:0000313" key="6">
    <source>
        <dbReference type="Proteomes" id="UP001628179"/>
    </source>
</evidence>
<evidence type="ECO:0000259" key="4">
    <source>
        <dbReference type="Pfam" id="PF24883"/>
    </source>
</evidence>
<feature type="compositionally biased region" description="Polar residues" evidence="2">
    <location>
        <begin position="146"/>
        <end position="160"/>
    </location>
</feature>
<dbReference type="InterPro" id="IPR027417">
    <property type="entry name" value="P-loop_NTPase"/>
</dbReference>
<gene>
    <name evidence="5" type="ORF">MFIFM68171_02915</name>
</gene>
<dbReference type="InterPro" id="IPR054471">
    <property type="entry name" value="GPIID_WHD"/>
</dbReference>
<dbReference type="GeneID" id="98173660"/>
<feature type="region of interest" description="Disordered" evidence="2">
    <location>
        <begin position="146"/>
        <end position="180"/>
    </location>
</feature>
<dbReference type="EMBL" id="BAAFSV010000002">
    <property type="protein sequence ID" value="GAB1312705.1"/>
    <property type="molecule type" value="Genomic_DNA"/>
</dbReference>
<evidence type="ECO:0000259" key="3">
    <source>
        <dbReference type="Pfam" id="PF22939"/>
    </source>
</evidence>
<dbReference type="Gene3D" id="3.40.50.300">
    <property type="entry name" value="P-loop containing nucleotide triphosphate hydrolases"/>
    <property type="match status" value="1"/>
</dbReference>
<evidence type="ECO:0000256" key="2">
    <source>
        <dbReference type="SAM" id="MobiDB-lite"/>
    </source>
</evidence>
<evidence type="ECO:0008006" key="7">
    <source>
        <dbReference type="Google" id="ProtNLM"/>
    </source>
</evidence>
<organism evidence="5 6">
    <name type="scientific">Madurella fahalii</name>
    <dbReference type="NCBI Taxonomy" id="1157608"/>
    <lineage>
        <taxon>Eukaryota</taxon>
        <taxon>Fungi</taxon>
        <taxon>Dikarya</taxon>
        <taxon>Ascomycota</taxon>
        <taxon>Pezizomycotina</taxon>
        <taxon>Sordariomycetes</taxon>
        <taxon>Sordariomycetidae</taxon>
        <taxon>Sordariales</taxon>
        <taxon>Sordariales incertae sedis</taxon>
        <taxon>Madurella</taxon>
    </lineage>
</organism>